<dbReference type="GO" id="GO:0005524">
    <property type="term" value="F:ATP binding"/>
    <property type="evidence" value="ECO:0007669"/>
    <property type="project" value="UniProtKB-KW"/>
</dbReference>
<evidence type="ECO:0000313" key="4">
    <source>
        <dbReference type="EMBL" id="KAH3818539.1"/>
    </source>
</evidence>
<dbReference type="Proteomes" id="UP000828390">
    <property type="component" value="Unassembled WGS sequence"/>
</dbReference>
<name>A0A9D4JQ00_DREPO</name>
<dbReference type="InterPro" id="IPR013126">
    <property type="entry name" value="Hsp_70_fam"/>
</dbReference>
<evidence type="ECO:0008006" key="6">
    <source>
        <dbReference type="Google" id="ProtNLM"/>
    </source>
</evidence>
<evidence type="ECO:0000313" key="5">
    <source>
        <dbReference type="Proteomes" id="UP000828390"/>
    </source>
</evidence>
<dbReference type="GO" id="GO:0140662">
    <property type="term" value="F:ATP-dependent protein folding chaperone"/>
    <property type="evidence" value="ECO:0007669"/>
    <property type="project" value="InterPro"/>
</dbReference>
<dbReference type="EMBL" id="JAIWYP010000005">
    <property type="protein sequence ID" value="KAH3818539.1"/>
    <property type="molecule type" value="Genomic_DNA"/>
</dbReference>
<accession>A0A9D4JQ00</accession>
<keyword evidence="2" id="KW-0547">Nucleotide-binding</keyword>
<evidence type="ECO:0000256" key="2">
    <source>
        <dbReference type="ARBA" id="ARBA00022741"/>
    </source>
</evidence>
<dbReference type="SUPFAM" id="SSF53067">
    <property type="entry name" value="Actin-like ATPase domain"/>
    <property type="match status" value="2"/>
</dbReference>
<organism evidence="4 5">
    <name type="scientific">Dreissena polymorpha</name>
    <name type="common">Zebra mussel</name>
    <name type="synonym">Mytilus polymorpha</name>
    <dbReference type="NCBI Taxonomy" id="45954"/>
    <lineage>
        <taxon>Eukaryota</taxon>
        <taxon>Metazoa</taxon>
        <taxon>Spiralia</taxon>
        <taxon>Lophotrochozoa</taxon>
        <taxon>Mollusca</taxon>
        <taxon>Bivalvia</taxon>
        <taxon>Autobranchia</taxon>
        <taxon>Heteroconchia</taxon>
        <taxon>Euheterodonta</taxon>
        <taxon>Imparidentia</taxon>
        <taxon>Neoheterodontei</taxon>
        <taxon>Myida</taxon>
        <taxon>Dreissenoidea</taxon>
        <taxon>Dreissenidae</taxon>
        <taxon>Dreissena</taxon>
    </lineage>
</organism>
<reference evidence="4" key="2">
    <citation type="submission" date="2020-11" db="EMBL/GenBank/DDBJ databases">
        <authorList>
            <person name="McCartney M.A."/>
            <person name="Auch B."/>
            <person name="Kono T."/>
            <person name="Mallez S."/>
            <person name="Becker A."/>
            <person name="Gohl D.M."/>
            <person name="Silverstein K.A.T."/>
            <person name="Koren S."/>
            <person name="Bechman K.B."/>
            <person name="Herman A."/>
            <person name="Abrahante J.E."/>
            <person name="Garbe J."/>
        </authorList>
    </citation>
    <scope>NUCLEOTIDE SEQUENCE</scope>
    <source>
        <strain evidence="4">Duluth1</strain>
        <tissue evidence="4">Whole animal</tissue>
    </source>
</reference>
<evidence type="ECO:0000256" key="1">
    <source>
        <dbReference type="ARBA" id="ARBA00007381"/>
    </source>
</evidence>
<dbReference type="PANTHER" id="PTHR14187:SF5">
    <property type="entry name" value="HEAT SHOCK 70 KDA PROTEIN 12A"/>
    <property type="match status" value="1"/>
</dbReference>
<gene>
    <name evidence="4" type="ORF">DPMN_120260</name>
</gene>
<evidence type="ECO:0000256" key="3">
    <source>
        <dbReference type="ARBA" id="ARBA00022840"/>
    </source>
</evidence>
<keyword evidence="5" id="KW-1185">Reference proteome</keyword>
<dbReference type="PANTHER" id="PTHR14187">
    <property type="entry name" value="ALPHA KINASE/ELONGATION FACTOR 2 KINASE"/>
    <property type="match status" value="1"/>
</dbReference>
<dbReference type="Gene3D" id="3.30.420.40">
    <property type="match status" value="1"/>
</dbReference>
<sequence length="569" mass="63728">MVLAVASIDFGTTYSGWAYSFTHEYEKDPIDIKAKHWNADQFISNKAPTCVLIHSDGKTVDSFGYRAENKYEELAQKNEHKTWYYFKHFKMKLFNNLDLRKQTMLEDATGKQLPALTVIAAFIKFLKDDLMEVLKDRVTGGFTSSDVNWVLTVPAIWNERAKQFMRMAAREAGIETGHLSIALEPEAASIFCRHSKLRKSDLSTDADISTFPPGTQYIVCDAGGGTVDITVHEVTGEKALKEVDKASGGAWGGTQVDAEFEKLMDTIAGCALIQRLKEEYMDDYMDLKRTFEVKKRDLKTSSSIVLRIPSIINELVSEMTGCSLQDQIQKSVFKNKISRNRDKLTIDLDVIESLFGVTIRSITEHLSSLLSKHIHIAYIVMVGGFSESTLLQQRVKDACPGKHVIIPAEAGLAVLKGAVMFGHNKRCIISRIARYTYGISAYAPFDESIHPASRLWVDKDNTKWAKNTFSKHIELGQQIPIDQSANSCIYDSIAVTSYIHIFASHVKSPVFADDKGNFLIGEFRLRTTDESGKMSQFKVDMYFGGTEIQVKAVLLSNGKETEVTVDLPD</sequence>
<keyword evidence="3" id="KW-0067">ATP-binding</keyword>
<dbReference type="CDD" id="cd10229">
    <property type="entry name" value="ASKHA_NBD_HSP70_HSPA12"/>
    <property type="match status" value="1"/>
</dbReference>
<comment type="caution">
    <text evidence="4">The sequence shown here is derived from an EMBL/GenBank/DDBJ whole genome shotgun (WGS) entry which is preliminary data.</text>
</comment>
<dbReference type="AlphaFoldDB" id="A0A9D4JQ00"/>
<dbReference type="InterPro" id="IPR043129">
    <property type="entry name" value="ATPase_NBD"/>
</dbReference>
<comment type="similarity">
    <text evidence="1">Belongs to the heat shock protein 70 family.</text>
</comment>
<reference evidence="4" key="1">
    <citation type="journal article" date="2019" name="bioRxiv">
        <title>The Genome of the Zebra Mussel, Dreissena polymorpha: A Resource for Invasive Species Research.</title>
        <authorList>
            <person name="McCartney M.A."/>
            <person name="Auch B."/>
            <person name="Kono T."/>
            <person name="Mallez S."/>
            <person name="Zhang Y."/>
            <person name="Obille A."/>
            <person name="Becker A."/>
            <person name="Abrahante J.E."/>
            <person name="Garbe J."/>
            <person name="Badalamenti J.P."/>
            <person name="Herman A."/>
            <person name="Mangelson H."/>
            <person name="Liachko I."/>
            <person name="Sullivan S."/>
            <person name="Sone E.D."/>
            <person name="Koren S."/>
            <person name="Silverstein K.A.T."/>
            <person name="Beckman K.B."/>
            <person name="Gohl D.M."/>
        </authorList>
    </citation>
    <scope>NUCLEOTIDE SEQUENCE</scope>
    <source>
        <strain evidence="4">Duluth1</strain>
        <tissue evidence="4">Whole animal</tissue>
    </source>
</reference>
<dbReference type="OrthoDB" id="5977344at2759"/>
<dbReference type="Pfam" id="PF00012">
    <property type="entry name" value="HSP70"/>
    <property type="match status" value="1"/>
</dbReference>
<protein>
    <recommendedName>
        <fullName evidence="6">Heat shock 70 kDa protein 12A</fullName>
    </recommendedName>
</protein>
<proteinExistence type="inferred from homology"/>